<comment type="similarity">
    <text evidence="1">Belongs to the asp23 family.</text>
</comment>
<dbReference type="RefSeq" id="WP_145794362.1">
    <property type="nucleotide sequence ID" value="NZ_BAAABR010000060.1"/>
</dbReference>
<dbReference type="EMBL" id="VIVR01000001">
    <property type="protein sequence ID" value="TWE20173.1"/>
    <property type="molecule type" value="Genomic_DNA"/>
</dbReference>
<accession>A0A561EX43</accession>
<sequence length="112" mass="11391">MAATGTVVAQRGTLQIADRVFTKIAGRAAQDVLAAAWAGRAERGRTPKVSVTVSGGAARLTLGVELPFPADLSELALAVQAAVTEQVTELTGTRVTGVAVLVERLVPAGAAR</sequence>
<evidence type="ECO:0000313" key="3">
    <source>
        <dbReference type="Proteomes" id="UP000318416"/>
    </source>
</evidence>
<dbReference type="Proteomes" id="UP000318416">
    <property type="component" value="Unassembled WGS sequence"/>
</dbReference>
<dbReference type="OrthoDB" id="3872524at2"/>
<dbReference type="Pfam" id="PF03780">
    <property type="entry name" value="Asp23"/>
    <property type="match status" value="1"/>
</dbReference>
<dbReference type="InterPro" id="IPR005531">
    <property type="entry name" value="Asp23"/>
</dbReference>
<name>A0A561EX43_9ACTN</name>
<comment type="caution">
    <text evidence="2">The sequence shown here is derived from an EMBL/GenBank/DDBJ whole genome shotgun (WGS) entry which is preliminary data.</text>
</comment>
<dbReference type="AlphaFoldDB" id="A0A561EX43"/>
<evidence type="ECO:0000313" key="2">
    <source>
        <dbReference type="EMBL" id="TWE20173.1"/>
    </source>
</evidence>
<evidence type="ECO:0000256" key="1">
    <source>
        <dbReference type="ARBA" id="ARBA00005721"/>
    </source>
</evidence>
<reference evidence="2 3" key="1">
    <citation type="submission" date="2019-06" db="EMBL/GenBank/DDBJ databases">
        <title>Sequencing the genomes of 1000 actinobacteria strains.</title>
        <authorList>
            <person name="Klenk H.-P."/>
        </authorList>
    </citation>
    <scope>NUCLEOTIDE SEQUENCE [LARGE SCALE GENOMIC DNA]</scope>
    <source>
        <strain evidence="2 3">DSM 41649</strain>
    </source>
</reference>
<keyword evidence="3" id="KW-1185">Reference proteome</keyword>
<gene>
    <name evidence="2" type="ORF">FB465_5315</name>
</gene>
<organism evidence="2 3">
    <name type="scientific">Kitasatospora atroaurantiaca</name>
    <dbReference type="NCBI Taxonomy" id="285545"/>
    <lineage>
        <taxon>Bacteria</taxon>
        <taxon>Bacillati</taxon>
        <taxon>Actinomycetota</taxon>
        <taxon>Actinomycetes</taxon>
        <taxon>Kitasatosporales</taxon>
        <taxon>Streptomycetaceae</taxon>
        <taxon>Kitasatospora</taxon>
    </lineage>
</organism>
<proteinExistence type="inferred from homology"/>
<protein>
    <submittedName>
        <fullName evidence="2">Putative alkaline shock family protein YloU</fullName>
    </submittedName>
</protein>